<comment type="caution">
    <text evidence="6">The sequence shown here is derived from an EMBL/GenBank/DDBJ whole genome shotgun (WGS) entry which is preliminary data.</text>
</comment>
<feature type="DNA-binding region" description="H-T-H motif" evidence="4">
    <location>
        <begin position="37"/>
        <end position="56"/>
    </location>
</feature>
<evidence type="ECO:0000256" key="4">
    <source>
        <dbReference type="PROSITE-ProRule" id="PRU00335"/>
    </source>
</evidence>
<dbReference type="PANTHER" id="PTHR30055">
    <property type="entry name" value="HTH-TYPE TRANSCRIPTIONAL REGULATOR RUTR"/>
    <property type="match status" value="1"/>
</dbReference>
<dbReference type="Pfam" id="PF00440">
    <property type="entry name" value="TetR_N"/>
    <property type="match status" value="1"/>
</dbReference>
<dbReference type="InterPro" id="IPR050109">
    <property type="entry name" value="HTH-type_TetR-like_transc_reg"/>
</dbReference>
<dbReference type="InterPro" id="IPR001647">
    <property type="entry name" value="HTH_TetR"/>
</dbReference>
<dbReference type="PANTHER" id="PTHR30055:SF234">
    <property type="entry name" value="HTH-TYPE TRANSCRIPTIONAL REGULATOR BETI"/>
    <property type="match status" value="1"/>
</dbReference>
<dbReference type="Pfam" id="PF21597">
    <property type="entry name" value="TetR_C_43"/>
    <property type="match status" value="1"/>
</dbReference>
<dbReference type="EMBL" id="JAAXLS010000012">
    <property type="protein sequence ID" value="NKQ54939.1"/>
    <property type="molecule type" value="Genomic_DNA"/>
</dbReference>
<keyword evidence="2 4" id="KW-0238">DNA-binding</keyword>
<evidence type="ECO:0000259" key="5">
    <source>
        <dbReference type="PROSITE" id="PS50977"/>
    </source>
</evidence>
<dbReference type="InterPro" id="IPR049445">
    <property type="entry name" value="TetR_SbtR-like_C"/>
</dbReference>
<accession>A0ABX1J7Q3</accession>
<dbReference type="Proteomes" id="UP000715441">
    <property type="component" value="Unassembled WGS sequence"/>
</dbReference>
<dbReference type="Gene3D" id="1.10.357.10">
    <property type="entry name" value="Tetracycline Repressor, domain 2"/>
    <property type="match status" value="1"/>
</dbReference>
<evidence type="ECO:0000256" key="1">
    <source>
        <dbReference type="ARBA" id="ARBA00023015"/>
    </source>
</evidence>
<proteinExistence type="predicted"/>
<reference evidence="6 7" key="1">
    <citation type="submission" date="2020-04" db="EMBL/GenBank/DDBJ databases">
        <title>Novel species.</title>
        <authorList>
            <person name="Teo W.F.A."/>
            <person name="Lipun K."/>
            <person name="Srisuk N."/>
            <person name="Duangmal K."/>
        </authorList>
    </citation>
    <scope>NUCLEOTIDE SEQUENCE [LARGE SCALE GENOMIC DNA]</scope>
    <source>
        <strain evidence="6 7">K13G38</strain>
    </source>
</reference>
<dbReference type="PROSITE" id="PS50977">
    <property type="entry name" value="HTH_TETR_2"/>
    <property type="match status" value="1"/>
</dbReference>
<evidence type="ECO:0000313" key="6">
    <source>
        <dbReference type="EMBL" id="NKQ54939.1"/>
    </source>
</evidence>
<evidence type="ECO:0000313" key="7">
    <source>
        <dbReference type="Proteomes" id="UP000715441"/>
    </source>
</evidence>
<name>A0ABX1J7Q3_9PSEU</name>
<evidence type="ECO:0000256" key="3">
    <source>
        <dbReference type="ARBA" id="ARBA00023163"/>
    </source>
</evidence>
<evidence type="ECO:0000256" key="2">
    <source>
        <dbReference type="ARBA" id="ARBA00023125"/>
    </source>
</evidence>
<gene>
    <name evidence="6" type="ORF">HFP15_18815</name>
</gene>
<feature type="domain" description="HTH tetR-type" evidence="5">
    <location>
        <begin position="15"/>
        <end position="74"/>
    </location>
</feature>
<organism evidence="6 7">
    <name type="scientific">Amycolatopsis acididurans</name>
    <dbReference type="NCBI Taxonomy" id="2724524"/>
    <lineage>
        <taxon>Bacteria</taxon>
        <taxon>Bacillati</taxon>
        <taxon>Actinomycetota</taxon>
        <taxon>Actinomycetes</taxon>
        <taxon>Pseudonocardiales</taxon>
        <taxon>Pseudonocardiaceae</taxon>
        <taxon>Amycolatopsis</taxon>
    </lineage>
</organism>
<dbReference type="SUPFAM" id="SSF48498">
    <property type="entry name" value="Tetracyclin repressor-like, C-terminal domain"/>
    <property type="match status" value="1"/>
</dbReference>
<dbReference type="RefSeq" id="WP_168517388.1">
    <property type="nucleotide sequence ID" value="NZ_JAAXLS010000012.1"/>
</dbReference>
<dbReference type="InterPro" id="IPR009057">
    <property type="entry name" value="Homeodomain-like_sf"/>
</dbReference>
<dbReference type="InterPro" id="IPR036271">
    <property type="entry name" value="Tet_transcr_reg_TetR-rel_C_sf"/>
</dbReference>
<dbReference type="PRINTS" id="PR00455">
    <property type="entry name" value="HTHTETR"/>
</dbReference>
<keyword evidence="3" id="KW-0804">Transcription</keyword>
<keyword evidence="1" id="KW-0805">Transcription regulation</keyword>
<protein>
    <submittedName>
        <fullName evidence="6">Helix-turn-helix transcriptional regulator</fullName>
    </submittedName>
</protein>
<dbReference type="SUPFAM" id="SSF46689">
    <property type="entry name" value="Homeodomain-like"/>
    <property type="match status" value="1"/>
</dbReference>
<sequence length="184" mass="19732">MNGPTAKPPLRADARRNRARVLAAAQEAFADEGLSVPLDEIARRAGVGAGTVYRHFPSKESLFEAVVLDGVERLSEQARERLTAAEPGPAFFEFIEIVAEQAMLNKALCEALESAGGSLSHTPHTDFRALFGELLRRAQAAGAVRQDLEPEDLTALLAGYLAINRQSSPGRALGRVLTDGLRAT</sequence>
<keyword evidence="7" id="KW-1185">Reference proteome</keyword>